<dbReference type="AlphaFoldDB" id="A0A2M6XDI1"/>
<gene>
    <name evidence="1" type="ORF">COT44_01935</name>
</gene>
<evidence type="ECO:0008006" key="3">
    <source>
        <dbReference type="Google" id="ProtNLM"/>
    </source>
</evidence>
<dbReference type="Proteomes" id="UP000228996">
    <property type="component" value="Unassembled WGS sequence"/>
</dbReference>
<dbReference type="EMBL" id="PEYO01000010">
    <property type="protein sequence ID" value="PIU03709.1"/>
    <property type="molecule type" value="Genomic_DNA"/>
</dbReference>
<name>A0A2M6XDI1_9BACT</name>
<dbReference type="SUPFAM" id="SSF47598">
    <property type="entry name" value="Ribbon-helix-helix"/>
    <property type="match status" value="1"/>
</dbReference>
<accession>A0A2M6XDI1</accession>
<sequence length="87" mass="9731">MNQIMVTTNLRIPYSDWIQIKTMAAESGMSVNEYIRLTVQGLSNIRSLVGHWVNPKKGALTIWDLPKLSKGENKPLGISADDELIYG</sequence>
<proteinExistence type="predicted"/>
<dbReference type="InterPro" id="IPR010985">
    <property type="entry name" value="Ribbon_hlx_hlx"/>
</dbReference>
<evidence type="ECO:0000313" key="1">
    <source>
        <dbReference type="EMBL" id="PIU03709.1"/>
    </source>
</evidence>
<comment type="caution">
    <text evidence="1">The sequence shown here is derived from an EMBL/GenBank/DDBJ whole genome shotgun (WGS) entry which is preliminary data.</text>
</comment>
<dbReference type="GO" id="GO:0006355">
    <property type="term" value="P:regulation of DNA-templated transcription"/>
    <property type="evidence" value="ECO:0007669"/>
    <property type="project" value="InterPro"/>
</dbReference>
<reference evidence="2" key="1">
    <citation type="submission" date="2017-09" db="EMBL/GenBank/DDBJ databases">
        <title>Depth-based differentiation of microbial function through sediment-hosted aquifers and enrichment of novel symbionts in the deep terrestrial subsurface.</title>
        <authorList>
            <person name="Probst A.J."/>
            <person name="Ladd B."/>
            <person name="Jarett J.K."/>
            <person name="Geller-Mcgrath D.E."/>
            <person name="Sieber C.M.K."/>
            <person name="Emerson J.B."/>
            <person name="Anantharaman K."/>
            <person name="Thomas B.C."/>
            <person name="Malmstrom R."/>
            <person name="Stieglmeier M."/>
            <person name="Klingl A."/>
            <person name="Woyke T."/>
            <person name="Ryan C.M."/>
            <person name="Banfield J.F."/>
        </authorList>
    </citation>
    <scope>NUCLEOTIDE SEQUENCE [LARGE SCALE GENOMIC DNA]</scope>
</reference>
<evidence type="ECO:0000313" key="2">
    <source>
        <dbReference type="Proteomes" id="UP000228996"/>
    </source>
</evidence>
<protein>
    <recommendedName>
        <fullName evidence="3">Ribbon-helix-helix protein CopG domain-containing protein</fullName>
    </recommendedName>
</protein>
<organism evidence="1 2">
    <name type="scientific">Candidatus Shapirobacteria bacterium CG08_land_8_20_14_0_20_39_18</name>
    <dbReference type="NCBI Taxonomy" id="1974883"/>
    <lineage>
        <taxon>Bacteria</taxon>
        <taxon>Candidatus Shapironibacteriota</taxon>
    </lineage>
</organism>